<dbReference type="Proteomes" id="UP000499080">
    <property type="component" value="Unassembled WGS sequence"/>
</dbReference>
<accession>A0A4Y2FWR5</accession>
<dbReference type="AlphaFoldDB" id="A0A4Y2FWR5"/>
<evidence type="ECO:0000256" key="1">
    <source>
        <dbReference type="SAM" id="MobiDB-lite"/>
    </source>
</evidence>
<protein>
    <submittedName>
        <fullName evidence="2">Uncharacterized protein</fullName>
    </submittedName>
</protein>
<name>A0A4Y2FWR5_ARAVE</name>
<comment type="caution">
    <text evidence="2">The sequence shown here is derived from an EMBL/GenBank/DDBJ whole genome shotgun (WGS) entry which is preliminary data.</text>
</comment>
<evidence type="ECO:0000313" key="3">
    <source>
        <dbReference type="Proteomes" id="UP000499080"/>
    </source>
</evidence>
<evidence type="ECO:0000313" key="2">
    <source>
        <dbReference type="EMBL" id="GBM45972.1"/>
    </source>
</evidence>
<proteinExistence type="predicted"/>
<dbReference type="Pfam" id="PF14223">
    <property type="entry name" value="Retrotran_gag_2"/>
    <property type="match status" value="1"/>
</dbReference>
<organism evidence="2 3">
    <name type="scientific">Araneus ventricosus</name>
    <name type="common">Orbweaver spider</name>
    <name type="synonym">Epeira ventricosa</name>
    <dbReference type="NCBI Taxonomy" id="182803"/>
    <lineage>
        <taxon>Eukaryota</taxon>
        <taxon>Metazoa</taxon>
        <taxon>Ecdysozoa</taxon>
        <taxon>Arthropoda</taxon>
        <taxon>Chelicerata</taxon>
        <taxon>Arachnida</taxon>
        <taxon>Araneae</taxon>
        <taxon>Araneomorphae</taxon>
        <taxon>Entelegynae</taxon>
        <taxon>Araneoidea</taxon>
        <taxon>Araneidae</taxon>
        <taxon>Araneus</taxon>
    </lineage>
</organism>
<feature type="region of interest" description="Disordered" evidence="1">
    <location>
        <begin position="96"/>
        <end position="119"/>
    </location>
</feature>
<reference evidence="2 3" key="1">
    <citation type="journal article" date="2019" name="Sci. Rep.">
        <title>Orb-weaving spider Araneus ventricosus genome elucidates the spidroin gene catalogue.</title>
        <authorList>
            <person name="Kono N."/>
            <person name="Nakamura H."/>
            <person name="Ohtoshi R."/>
            <person name="Moran D.A.P."/>
            <person name="Shinohara A."/>
            <person name="Yoshida Y."/>
            <person name="Fujiwara M."/>
            <person name="Mori M."/>
            <person name="Tomita M."/>
            <person name="Arakawa K."/>
        </authorList>
    </citation>
    <scope>NUCLEOTIDE SEQUENCE [LARGE SCALE GENOMIC DNA]</scope>
</reference>
<feature type="region of interest" description="Disordered" evidence="1">
    <location>
        <begin position="52"/>
        <end position="73"/>
    </location>
</feature>
<sequence length="119" mass="13524">MLLYSLRTSYENFRCAIESRDDHPSTNILRIKTIEEREAWRHVSGAQSADFGASIASHHKRKNASWNSKSKPQKEIDDKFKINVSNVIIGAITRPLSVKSQRQSTPDRKQENVGLLTST</sequence>
<gene>
    <name evidence="2" type="ORF">AVEN_96910_1</name>
</gene>
<keyword evidence="3" id="KW-1185">Reference proteome</keyword>
<dbReference type="EMBL" id="BGPR01001118">
    <property type="protein sequence ID" value="GBM45972.1"/>
    <property type="molecule type" value="Genomic_DNA"/>
</dbReference>